<name>A0A081NLY4_9GAMM</name>
<proteinExistence type="predicted"/>
<sequence length="70" mass="8110">MKLGRERKSLPGQSLSLFKTKRLLNRATCIPETTLYKAFHEGIVYGMTDKAFLGRLHEDIIVVFRHCLFI</sequence>
<dbReference type="AlphaFoldDB" id="A0A081NLY4"/>
<accession>A0A081NLY4</accession>
<evidence type="ECO:0000313" key="2">
    <source>
        <dbReference type="Proteomes" id="UP000028073"/>
    </source>
</evidence>
<dbReference type="STRING" id="1137799.GZ78_05840"/>
<evidence type="ECO:0000313" key="1">
    <source>
        <dbReference type="EMBL" id="KEQ19457.1"/>
    </source>
</evidence>
<reference evidence="1 2" key="1">
    <citation type="submission" date="2014-06" db="EMBL/GenBank/DDBJ databases">
        <title>Whole Genome Sequences of Three Symbiotic Endozoicomonas Bacteria.</title>
        <authorList>
            <person name="Neave M.J."/>
            <person name="Apprill A."/>
            <person name="Voolstra C.R."/>
        </authorList>
    </citation>
    <scope>NUCLEOTIDE SEQUENCE [LARGE SCALE GENOMIC DNA]</scope>
    <source>
        <strain evidence="1 2">DSM 25634</strain>
    </source>
</reference>
<protein>
    <submittedName>
        <fullName evidence="1">Uncharacterized protein</fullName>
    </submittedName>
</protein>
<dbReference type="EMBL" id="JOKH01000001">
    <property type="protein sequence ID" value="KEQ19457.1"/>
    <property type="molecule type" value="Genomic_DNA"/>
</dbReference>
<organism evidence="1 2">
    <name type="scientific">Endozoicomonas numazuensis</name>
    <dbReference type="NCBI Taxonomy" id="1137799"/>
    <lineage>
        <taxon>Bacteria</taxon>
        <taxon>Pseudomonadati</taxon>
        <taxon>Pseudomonadota</taxon>
        <taxon>Gammaproteobacteria</taxon>
        <taxon>Oceanospirillales</taxon>
        <taxon>Endozoicomonadaceae</taxon>
        <taxon>Endozoicomonas</taxon>
    </lineage>
</organism>
<gene>
    <name evidence="1" type="ORF">GZ78_05840</name>
</gene>
<comment type="caution">
    <text evidence="1">The sequence shown here is derived from an EMBL/GenBank/DDBJ whole genome shotgun (WGS) entry which is preliminary data.</text>
</comment>
<keyword evidence="2" id="KW-1185">Reference proteome</keyword>
<dbReference type="Proteomes" id="UP000028073">
    <property type="component" value="Unassembled WGS sequence"/>
</dbReference>